<dbReference type="GO" id="GO:0032784">
    <property type="term" value="P:regulation of DNA-templated transcription elongation"/>
    <property type="evidence" value="ECO:0007669"/>
    <property type="project" value="InterPro"/>
</dbReference>
<evidence type="ECO:0000313" key="11">
    <source>
        <dbReference type="Proteomes" id="UP000036771"/>
    </source>
</evidence>
<dbReference type="Gene3D" id="3.30.70.940">
    <property type="entry name" value="NusG, N-terminal domain"/>
    <property type="match status" value="1"/>
</dbReference>
<evidence type="ECO:0000256" key="3">
    <source>
        <dbReference type="ARBA" id="ARBA00023015"/>
    </source>
</evidence>
<accession>A0A0K8MCP2</accession>
<evidence type="ECO:0000256" key="7">
    <source>
        <dbReference type="RuleBase" id="RU000538"/>
    </source>
</evidence>
<comment type="function">
    <text evidence="5 7">Participates in transcription elongation, termination and antitermination.</text>
</comment>
<dbReference type="OrthoDB" id="9809075at2"/>
<dbReference type="InterPro" id="IPR006645">
    <property type="entry name" value="NGN-like_dom"/>
</dbReference>
<dbReference type="STRING" id="1629334.Cva_00591"/>
<dbReference type="InterPro" id="IPR008991">
    <property type="entry name" value="Translation_prot_SH3-like_sf"/>
</dbReference>
<sequence length="180" mass="20349">MTEALRWYIIHVYSGSEKKVAEAILEQAQKKGLSSKIPEVLVPLEQVVEVKKGEKITSERKVFPGYVFVQTDMSDETWHLIKNTAKVTNFLGGKGNKPIPITQAEIQRIMSQAEERVNSPKHKVSFEIGEQVRVCDGPFSSFNGLVEEIEEEKERLKVSVSIFGRSTPVDLEFSQVEKVK</sequence>
<proteinExistence type="inferred from homology"/>
<dbReference type="SUPFAM" id="SSF50104">
    <property type="entry name" value="Translation proteins SH3-like domain"/>
    <property type="match status" value="1"/>
</dbReference>
<reference evidence="10 11" key="1">
    <citation type="submission" date="2015-03" db="EMBL/GenBank/DDBJ databases">
        <title>Caedibacter varicaedens, whole genome shotgun sequence.</title>
        <authorList>
            <person name="Suzuki H."/>
            <person name="Dapper A.L."/>
            <person name="Gibson A.K."/>
            <person name="Jackson C."/>
            <person name="Lee H."/>
            <person name="Pejaver V.R."/>
            <person name="Doak T."/>
            <person name="Lynch M."/>
        </authorList>
    </citation>
    <scope>NUCLEOTIDE SEQUENCE [LARGE SCALE GENOMIC DNA]</scope>
</reference>
<dbReference type="Gene3D" id="2.30.30.30">
    <property type="match status" value="1"/>
</dbReference>
<dbReference type="GO" id="GO:0005829">
    <property type="term" value="C:cytosol"/>
    <property type="evidence" value="ECO:0007669"/>
    <property type="project" value="TreeGrafter"/>
</dbReference>
<evidence type="ECO:0000259" key="9">
    <source>
        <dbReference type="SMART" id="SM00739"/>
    </source>
</evidence>
<dbReference type="NCBIfam" id="TIGR00922">
    <property type="entry name" value="nusG"/>
    <property type="match status" value="1"/>
</dbReference>
<dbReference type="PROSITE" id="PS01014">
    <property type="entry name" value="NUSG"/>
    <property type="match status" value="1"/>
</dbReference>
<evidence type="ECO:0000256" key="6">
    <source>
        <dbReference type="NCBIfam" id="TIGR00922"/>
    </source>
</evidence>
<dbReference type="SUPFAM" id="SSF82679">
    <property type="entry name" value="N-utilization substance G protein NusG, N-terminal domain"/>
    <property type="match status" value="1"/>
</dbReference>
<evidence type="ECO:0000259" key="8">
    <source>
        <dbReference type="SMART" id="SM00738"/>
    </source>
</evidence>
<dbReference type="PANTHER" id="PTHR30265">
    <property type="entry name" value="RHO-INTERACTING TRANSCRIPTION TERMINATION FACTOR NUSG"/>
    <property type="match status" value="1"/>
</dbReference>
<dbReference type="PANTHER" id="PTHR30265:SF2">
    <property type="entry name" value="TRANSCRIPTION TERMINATION_ANTITERMINATION PROTEIN NUSG"/>
    <property type="match status" value="1"/>
</dbReference>
<name>A0A0K8MCP2_9PROT</name>
<protein>
    <recommendedName>
        <fullName evidence="5 6">Transcription termination/antitermination protein NusG</fullName>
    </recommendedName>
</protein>
<keyword evidence="2 5" id="KW-0889">Transcription antitermination</keyword>
<dbReference type="EMBL" id="BBVC01000021">
    <property type="protein sequence ID" value="GAO97948.1"/>
    <property type="molecule type" value="Genomic_DNA"/>
</dbReference>
<evidence type="ECO:0000313" key="10">
    <source>
        <dbReference type="EMBL" id="GAO97948.1"/>
    </source>
</evidence>
<dbReference type="InterPro" id="IPR001062">
    <property type="entry name" value="Transcrpt_antiterm_NusG"/>
</dbReference>
<evidence type="ECO:0000256" key="4">
    <source>
        <dbReference type="ARBA" id="ARBA00023163"/>
    </source>
</evidence>
<dbReference type="SMART" id="SM00739">
    <property type="entry name" value="KOW"/>
    <property type="match status" value="1"/>
</dbReference>
<evidence type="ECO:0000256" key="2">
    <source>
        <dbReference type="ARBA" id="ARBA00022814"/>
    </source>
</evidence>
<dbReference type="CDD" id="cd06091">
    <property type="entry name" value="KOW_NusG"/>
    <property type="match status" value="1"/>
</dbReference>
<organism evidence="10 11">
    <name type="scientific">Caedimonas varicaedens</name>
    <dbReference type="NCBI Taxonomy" id="1629334"/>
    <lineage>
        <taxon>Bacteria</taxon>
        <taxon>Pseudomonadati</taxon>
        <taxon>Pseudomonadota</taxon>
        <taxon>Alphaproteobacteria</taxon>
        <taxon>Holosporales</taxon>
        <taxon>Caedimonadaceae</taxon>
        <taxon>Caedimonas</taxon>
    </lineage>
</organism>
<evidence type="ECO:0000256" key="1">
    <source>
        <dbReference type="ARBA" id="ARBA00022472"/>
    </source>
</evidence>
<comment type="caution">
    <text evidence="10">The sequence shown here is derived from an EMBL/GenBank/DDBJ whole genome shotgun (WGS) entry which is preliminary data.</text>
</comment>
<dbReference type="GO" id="GO:0006353">
    <property type="term" value="P:DNA-templated transcription termination"/>
    <property type="evidence" value="ECO:0007669"/>
    <property type="project" value="UniProtKB-UniRule"/>
</dbReference>
<gene>
    <name evidence="5 10" type="primary">nusG</name>
    <name evidence="10" type="ORF">Cva_00591</name>
</gene>
<dbReference type="Proteomes" id="UP000036771">
    <property type="component" value="Unassembled WGS sequence"/>
</dbReference>
<keyword evidence="1 5" id="KW-0806">Transcription termination</keyword>
<keyword evidence="11" id="KW-1185">Reference proteome</keyword>
<comment type="similarity">
    <text evidence="5 7">Belongs to the NusG family.</text>
</comment>
<dbReference type="HAMAP" id="MF_00948">
    <property type="entry name" value="NusG"/>
    <property type="match status" value="1"/>
</dbReference>
<feature type="domain" description="NusG-like N-terminal" evidence="8">
    <location>
        <begin position="4"/>
        <end position="113"/>
    </location>
</feature>
<dbReference type="PRINTS" id="PR00338">
    <property type="entry name" value="NUSGTNSCPFCT"/>
</dbReference>
<dbReference type="InterPro" id="IPR043425">
    <property type="entry name" value="NusG-like"/>
</dbReference>
<dbReference type="InterPro" id="IPR005824">
    <property type="entry name" value="KOW"/>
</dbReference>
<dbReference type="SMART" id="SM00738">
    <property type="entry name" value="NGN"/>
    <property type="match status" value="1"/>
</dbReference>
<dbReference type="InterPro" id="IPR036735">
    <property type="entry name" value="NGN_dom_sf"/>
</dbReference>
<dbReference type="FunFam" id="2.30.30.30:FF:000002">
    <property type="entry name" value="Transcription termination/antitermination factor NusG"/>
    <property type="match status" value="1"/>
</dbReference>
<dbReference type="AlphaFoldDB" id="A0A0K8MCP2"/>
<dbReference type="GO" id="GO:0006354">
    <property type="term" value="P:DNA-templated transcription elongation"/>
    <property type="evidence" value="ECO:0007669"/>
    <property type="project" value="UniProtKB-UniRule"/>
</dbReference>
<dbReference type="Pfam" id="PF02357">
    <property type="entry name" value="NusG"/>
    <property type="match status" value="1"/>
</dbReference>
<dbReference type="CDD" id="cd09891">
    <property type="entry name" value="NGN_Bact_1"/>
    <property type="match status" value="1"/>
</dbReference>
<dbReference type="InterPro" id="IPR014722">
    <property type="entry name" value="Rib_uL2_dom2"/>
</dbReference>
<keyword evidence="3 5" id="KW-0805">Transcription regulation</keyword>
<evidence type="ECO:0000256" key="5">
    <source>
        <dbReference type="HAMAP-Rule" id="MF_00948"/>
    </source>
</evidence>
<dbReference type="GO" id="GO:0031564">
    <property type="term" value="P:transcription antitermination"/>
    <property type="evidence" value="ECO:0007669"/>
    <property type="project" value="UniProtKB-UniRule"/>
</dbReference>
<dbReference type="InterPro" id="IPR047050">
    <property type="entry name" value="NGN"/>
</dbReference>
<dbReference type="InterPro" id="IPR015869">
    <property type="entry name" value="Transcrpt_antiterm_NusG_bac_CS"/>
</dbReference>
<feature type="domain" description="KOW" evidence="9">
    <location>
        <begin position="125"/>
        <end position="152"/>
    </location>
</feature>
<keyword evidence="4 5" id="KW-0804">Transcription</keyword>